<comment type="subunit">
    <text evidence="9">Homotetramer.</text>
</comment>
<feature type="binding site" evidence="9">
    <location>
        <position position="462"/>
    </location>
    <ligand>
        <name>L-glutamine</name>
        <dbReference type="ChEBI" id="CHEBI:58359"/>
    </ligand>
</feature>
<dbReference type="InterPro" id="IPR029062">
    <property type="entry name" value="Class_I_gatase-like"/>
</dbReference>
<gene>
    <name evidence="9 12" type="primary">pyrG</name>
    <name evidence="12" type="ORF">GURASL_24190</name>
</gene>
<dbReference type="PROSITE" id="PS51273">
    <property type="entry name" value="GATASE_TYPE_1"/>
    <property type="match status" value="1"/>
</dbReference>
<feature type="domain" description="CTP synthase N-terminal" evidence="11">
    <location>
        <begin position="4"/>
        <end position="266"/>
    </location>
</feature>
<reference evidence="12 13" key="1">
    <citation type="submission" date="2022-12" db="EMBL/GenBank/DDBJ databases">
        <title>Polyphasic characterization of Geotalea uranireducens NIT-SL11 newly isolated from a complex of sewage sludge and microbially reduced graphene oxide.</title>
        <authorList>
            <person name="Xie L."/>
            <person name="Yoshida N."/>
            <person name="Meng L."/>
        </authorList>
    </citation>
    <scope>NUCLEOTIDE SEQUENCE [LARGE SCALE GENOMIC DNA]</scope>
    <source>
        <strain evidence="12 13">NIT-SL11</strain>
    </source>
</reference>
<dbReference type="EMBL" id="AP027151">
    <property type="protein sequence ID" value="BDV43496.1"/>
    <property type="molecule type" value="Genomic_DNA"/>
</dbReference>
<comment type="catalytic activity">
    <reaction evidence="8 9">
        <text>UTP + L-glutamine + ATP + H2O = CTP + L-glutamate + ADP + phosphate + 2 H(+)</text>
        <dbReference type="Rhea" id="RHEA:26426"/>
        <dbReference type="ChEBI" id="CHEBI:15377"/>
        <dbReference type="ChEBI" id="CHEBI:15378"/>
        <dbReference type="ChEBI" id="CHEBI:29985"/>
        <dbReference type="ChEBI" id="CHEBI:30616"/>
        <dbReference type="ChEBI" id="CHEBI:37563"/>
        <dbReference type="ChEBI" id="CHEBI:43474"/>
        <dbReference type="ChEBI" id="CHEBI:46398"/>
        <dbReference type="ChEBI" id="CHEBI:58359"/>
        <dbReference type="ChEBI" id="CHEBI:456216"/>
        <dbReference type="EC" id="6.3.4.2"/>
    </reaction>
</comment>
<evidence type="ECO:0000256" key="9">
    <source>
        <dbReference type="HAMAP-Rule" id="MF_01227"/>
    </source>
</evidence>
<accession>A0ABM8EMR9</accession>
<feature type="active site" evidence="9">
    <location>
        <position position="507"/>
    </location>
</feature>
<comment type="caution">
    <text evidence="9">Lacks conserved residue(s) required for the propagation of feature annotation.</text>
</comment>
<feature type="binding site" evidence="9">
    <location>
        <position position="223"/>
    </location>
    <ligand>
        <name>CTP</name>
        <dbReference type="ChEBI" id="CHEBI:37563"/>
        <note>allosteric inhibitor</note>
    </ligand>
</feature>
<feature type="binding site" evidence="9">
    <location>
        <position position="354"/>
    </location>
    <ligand>
        <name>L-glutamine</name>
        <dbReference type="ChEBI" id="CHEBI:58359"/>
    </ligand>
</feature>
<evidence type="ECO:0000256" key="4">
    <source>
        <dbReference type="ARBA" id="ARBA00022741"/>
    </source>
</evidence>
<proteinExistence type="inferred from homology"/>
<evidence type="ECO:0000313" key="13">
    <source>
        <dbReference type="Proteomes" id="UP001317705"/>
    </source>
</evidence>
<keyword evidence="5 9" id="KW-0067">ATP-binding</keyword>
<feature type="binding site" evidence="9">
    <location>
        <position position="140"/>
    </location>
    <ligand>
        <name>Mg(2+)</name>
        <dbReference type="ChEBI" id="CHEBI:18420"/>
    </ligand>
</feature>
<dbReference type="InterPro" id="IPR033828">
    <property type="entry name" value="GATase1_CTP_Synthase"/>
</dbReference>
<dbReference type="Pfam" id="PF06418">
    <property type="entry name" value="CTP_synth_N"/>
    <property type="match status" value="1"/>
</dbReference>
<evidence type="ECO:0000259" key="11">
    <source>
        <dbReference type="Pfam" id="PF06418"/>
    </source>
</evidence>
<comment type="catalytic activity">
    <reaction evidence="9">
        <text>L-glutamine + H2O = L-glutamate + NH4(+)</text>
        <dbReference type="Rhea" id="RHEA:15889"/>
        <dbReference type="ChEBI" id="CHEBI:15377"/>
        <dbReference type="ChEBI" id="CHEBI:28938"/>
        <dbReference type="ChEBI" id="CHEBI:29985"/>
        <dbReference type="ChEBI" id="CHEBI:58359"/>
    </reaction>
</comment>
<keyword evidence="6 9" id="KW-0315">Glutamine amidotransferase</keyword>
<organism evidence="12 13">
    <name type="scientific">Geotalea uraniireducens</name>
    <dbReference type="NCBI Taxonomy" id="351604"/>
    <lineage>
        <taxon>Bacteria</taxon>
        <taxon>Pseudomonadati</taxon>
        <taxon>Thermodesulfobacteriota</taxon>
        <taxon>Desulfuromonadia</taxon>
        <taxon>Geobacterales</taxon>
        <taxon>Geobacteraceae</taxon>
        <taxon>Geotalea</taxon>
    </lineage>
</organism>
<feature type="binding site" evidence="9">
    <location>
        <position position="223"/>
    </location>
    <ligand>
        <name>UTP</name>
        <dbReference type="ChEBI" id="CHEBI:46398"/>
    </ligand>
</feature>
<keyword evidence="13" id="KW-1185">Reference proteome</keyword>
<dbReference type="CDD" id="cd03113">
    <property type="entry name" value="CTPS_N"/>
    <property type="match status" value="1"/>
</dbReference>
<evidence type="ECO:0000256" key="7">
    <source>
        <dbReference type="ARBA" id="ARBA00022975"/>
    </source>
</evidence>
<evidence type="ECO:0000256" key="1">
    <source>
        <dbReference type="ARBA" id="ARBA00005171"/>
    </source>
</evidence>
<feature type="region of interest" description="Amidoligase domain" evidence="9">
    <location>
        <begin position="1"/>
        <end position="266"/>
    </location>
</feature>
<dbReference type="InterPro" id="IPR027417">
    <property type="entry name" value="P-loop_NTPase"/>
</dbReference>
<evidence type="ECO:0000259" key="10">
    <source>
        <dbReference type="Pfam" id="PF00117"/>
    </source>
</evidence>
<dbReference type="PANTHER" id="PTHR11550:SF0">
    <property type="entry name" value="CTP SYNTHASE-RELATED"/>
    <property type="match status" value="1"/>
</dbReference>
<feature type="binding site" evidence="9">
    <location>
        <position position="241"/>
    </location>
    <ligand>
        <name>ATP</name>
        <dbReference type="ChEBI" id="CHEBI:30616"/>
    </ligand>
</feature>
<keyword evidence="3 9" id="KW-0436">Ligase</keyword>
<dbReference type="Pfam" id="PF00117">
    <property type="entry name" value="GATase"/>
    <property type="match status" value="1"/>
</dbReference>
<dbReference type="InterPro" id="IPR017456">
    <property type="entry name" value="CTP_synthase_N"/>
</dbReference>
<comment type="function">
    <text evidence="9">Catalyzes the ATP-dependent amination of UTP to CTP with either L-glutamine or ammonia as the source of nitrogen. Regulates intracellular CTP levels through interactions with the four ribonucleotide triphosphates.</text>
</comment>
<dbReference type="EC" id="6.3.4.2" evidence="9"/>
<evidence type="ECO:0000256" key="5">
    <source>
        <dbReference type="ARBA" id="ARBA00022840"/>
    </source>
</evidence>
<dbReference type="SUPFAM" id="SSF52317">
    <property type="entry name" value="Class I glutamine amidotransferase-like"/>
    <property type="match status" value="1"/>
</dbReference>
<dbReference type="InterPro" id="IPR004468">
    <property type="entry name" value="CTP_synthase"/>
</dbReference>
<feature type="binding site" evidence="9">
    <location>
        <begin position="15"/>
        <end position="20"/>
    </location>
    <ligand>
        <name>ATP</name>
        <dbReference type="ChEBI" id="CHEBI:30616"/>
    </ligand>
</feature>
<feature type="binding site" evidence="9">
    <location>
        <begin position="187"/>
        <end position="192"/>
    </location>
    <ligand>
        <name>UTP</name>
        <dbReference type="ChEBI" id="CHEBI:46398"/>
    </ligand>
</feature>
<keyword evidence="9" id="KW-0479">Metal-binding</keyword>
<dbReference type="Gene3D" id="3.40.50.880">
    <property type="match status" value="1"/>
</dbReference>
<comment type="activity regulation">
    <text evidence="9">Allosterically activated by GTP, when glutamine is the substrate; GTP has no effect on the reaction when ammonia is the substrate. The allosteric effector GTP functions by stabilizing the protein conformation that binds the tetrahedral intermediate(s) formed during glutamine hydrolysis. Inhibited by the product CTP, via allosteric rather than competitive inhibition.</text>
</comment>
<dbReference type="NCBIfam" id="NF003792">
    <property type="entry name" value="PRK05380.1"/>
    <property type="match status" value="1"/>
</dbReference>
<feature type="binding site" evidence="9">
    <location>
        <begin position="187"/>
        <end position="192"/>
    </location>
    <ligand>
        <name>CTP</name>
        <dbReference type="ChEBI" id="CHEBI:37563"/>
        <note>allosteric inhibitor</note>
    </ligand>
</feature>
<evidence type="ECO:0000256" key="3">
    <source>
        <dbReference type="ARBA" id="ARBA00022598"/>
    </source>
</evidence>
<dbReference type="PANTHER" id="PTHR11550">
    <property type="entry name" value="CTP SYNTHASE"/>
    <property type="match status" value="1"/>
</dbReference>
<feature type="binding site" evidence="9">
    <location>
        <position position="72"/>
    </location>
    <ligand>
        <name>ATP</name>
        <dbReference type="ChEBI" id="CHEBI:30616"/>
    </ligand>
</feature>
<feature type="binding site" evidence="9">
    <location>
        <position position="405"/>
    </location>
    <ligand>
        <name>L-glutamine</name>
        <dbReference type="ChEBI" id="CHEBI:58359"/>
    </ligand>
</feature>
<dbReference type="CDD" id="cd01746">
    <property type="entry name" value="GATase1_CTP_Synthase"/>
    <property type="match status" value="1"/>
</dbReference>
<dbReference type="Proteomes" id="UP001317705">
    <property type="component" value="Chromosome"/>
</dbReference>
<evidence type="ECO:0000256" key="2">
    <source>
        <dbReference type="ARBA" id="ARBA00007533"/>
    </source>
</evidence>
<name>A0ABM8EMR9_9BACT</name>
<evidence type="ECO:0000256" key="6">
    <source>
        <dbReference type="ARBA" id="ARBA00022962"/>
    </source>
</evidence>
<keyword evidence="7 9" id="KW-0665">Pyrimidine biosynthesis</keyword>
<keyword evidence="4 9" id="KW-0547">Nucleotide-binding</keyword>
<sequence>MKTKFIFVTGGVVSSIGKGLASASLGALLEARGLRVTMQKLDPYINVDPGTMSPFQHGEVFVTDDGAETDLDLGHYERYTTAKLSKRSNFTTGQVYFSVIEKERRGDYLGGTVQVIPHITDEIKHKILENAKGADVAIVEVGGTVGDIESLPFLEAIRQFKADRGAGNVLYIHVTLVPYIKTAGEIKTKPTQHSVKELREIGIQPDILICRCECDLPTEMKAKIALFCNVEEKAVITSTDAEHIYAVPLALHREGLDEQVVEKLNIWTKAPDLVHWQSVVEKLRHPENGDVRIAIVGKYVNLTESYKSLAEALTHGGIANNCRVILQYLDSEKLESEGLDGVFDDVDAVLVPGGFGERGTEGKIKAIEYARTQKIPFFGICLGMQMAVVEYARNVCGLAEAFSSEFRPDCTNPVIHLMEEQKGISRKGGTMRLGAYPCNLTKGTFAQKAYGALDISERHRHRYEFNNAYRELLAGKGLVISGLYREGDLVEIVEVADHPWFLGCQFHPEFKSKPLSPHPLFKAFVTAALEQRKRRG</sequence>
<comment type="catalytic activity">
    <reaction evidence="9">
        <text>UTP + NH4(+) + ATP = CTP + ADP + phosphate + 2 H(+)</text>
        <dbReference type="Rhea" id="RHEA:16597"/>
        <dbReference type="ChEBI" id="CHEBI:15378"/>
        <dbReference type="ChEBI" id="CHEBI:28938"/>
        <dbReference type="ChEBI" id="CHEBI:30616"/>
        <dbReference type="ChEBI" id="CHEBI:37563"/>
        <dbReference type="ChEBI" id="CHEBI:43474"/>
        <dbReference type="ChEBI" id="CHEBI:46398"/>
        <dbReference type="ChEBI" id="CHEBI:456216"/>
    </reaction>
</comment>
<feature type="binding site" evidence="9">
    <location>
        <position position="72"/>
    </location>
    <ligand>
        <name>Mg(2+)</name>
        <dbReference type="ChEBI" id="CHEBI:18420"/>
    </ligand>
</feature>
<feature type="binding site" evidence="9">
    <location>
        <begin position="147"/>
        <end position="149"/>
    </location>
    <ligand>
        <name>CTP</name>
        <dbReference type="ChEBI" id="CHEBI:37563"/>
        <note>allosteric inhibitor</note>
    </ligand>
</feature>
<feature type="binding site" evidence="9">
    <location>
        <begin position="382"/>
        <end position="385"/>
    </location>
    <ligand>
        <name>L-glutamine</name>
        <dbReference type="ChEBI" id="CHEBI:58359"/>
    </ligand>
</feature>
<feature type="active site" evidence="9">
    <location>
        <position position="509"/>
    </location>
</feature>
<feature type="domain" description="Glutamine amidotransferase" evidence="10">
    <location>
        <begin position="303"/>
        <end position="526"/>
    </location>
</feature>
<dbReference type="SUPFAM" id="SSF52540">
    <property type="entry name" value="P-loop containing nucleoside triphosphate hydrolases"/>
    <property type="match status" value="1"/>
</dbReference>
<feature type="active site" description="Nucleophile; for glutamine hydrolysis" evidence="9">
    <location>
        <position position="381"/>
    </location>
</feature>
<evidence type="ECO:0000313" key="12">
    <source>
        <dbReference type="EMBL" id="BDV43496.1"/>
    </source>
</evidence>
<comment type="pathway">
    <text evidence="1 9">Pyrimidine metabolism; CTP biosynthesis via de novo pathway; CTP from UDP: step 2/2.</text>
</comment>
<dbReference type="Gene3D" id="3.40.50.300">
    <property type="entry name" value="P-loop containing nucleotide triphosphate hydrolases"/>
    <property type="match status" value="1"/>
</dbReference>
<protein>
    <recommendedName>
        <fullName evidence="9">CTP synthase</fullName>
        <ecNumber evidence="9">6.3.4.2</ecNumber>
    </recommendedName>
    <alternativeName>
        <fullName evidence="9">Cytidine 5'-triphosphate synthase</fullName>
    </alternativeName>
    <alternativeName>
        <fullName evidence="9">Cytidine triphosphate synthetase</fullName>
        <shortName evidence="9">CTP synthetase</shortName>
        <shortName evidence="9">CTPS</shortName>
    </alternativeName>
    <alternativeName>
        <fullName evidence="9">UTP--ammonia ligase</fullName>
    </alternativeName>
</protein>
<dbReference type="NCBIfam" id="TIGR00337">
    <property type="entry name" value="PyrG"/>
    <property type="match status" value="1"/>
</dbReference>
<evidence type="ECO:0000256" key="8">
    <source>
        <dbReference type="ARBA" id="ARBA00047781"/>
    </source>
</evidence>
<dbReference type="InterPro" id="IPR017926">
    <property type="entry name" value="GATASE"/>
</dbReference>
<dbReference type="RefSeq" id="WP_281999624.1">
    <property type="nucleotide sequence ID" value="NZ_AP027151.1"/>
</dbReference>
<comment type="miscellaneous">
    <text evidence="9">CTPSs have evolved a hybrid strategy for distinguishing between UTP and CTP. The overlapping regions of the product feedback inhibitory and substrate sites recognize a common feature in both compounds, the triphosphate moiety. To differentiate isosteric substrate and product pyrimidine rings, an additional pocket far from the expected kinase/ligase catalytic site, specifically recognizes the cytosine and ribose portions of the product inhibitor.</text>
</comment>
<dbReference type="HAMAP" id="MF_01227">
    <property type="entry name" value="PyrG"/>
    <property type="match status" value="1"/>
</dbReference>
<comment type="similarity">
    <text evidence="2 9">Belongs to the CTP synthase family.</text>
</comment>
<feature type="binding site" evidence="9">
    <location>
        <position position="14"/>
    </location>
    <ligand>
        <name>CTP</name>
        <dbReference type="ChEBI" id="CHEBI:37563"/>
        <note>allosteric inhibitor</note>
    </ligand>
</feature>
<feature type="binding site" evidence="9">
    <location>
        <position position="14"/>
    </location>
    <ligand>
        <name>UTP</name>
        <dbReference type="ChEBI" id="CHEBI:46398"/>
    </ligand>
</feature>
<keyword evidence="9" id="KW-0460">Magnesium</keyword>